<evidence type="ECO:0000259" key="3">
    <source>
        <dbReference type="Pfam" id="PF20434"/>
    </source>
</evidence>
<evidence type="ECO:0000256" key="2">
    <source>
        <dbReference type="SAM" id="MobiDB-lite"/>
    </source>
</evidence>
<dbReference type="SUPFAM" id="SSF51556">
    <property type="entry name" value="Metallo-dependent hydrolases"/>
    <property type="match status" value="1"/>
</dbReference>
<keyword evidence="1 4" id="KW-0378">Hydrolase</keyword>
<dbReference type="InterPro" id="IPR029058">
    <property type="entry name" value="AB_hydrolase_fold"/>
</dbReference>
<dbReference type="Proteomes" id="UP001603418">
    <property type="component" value="Unassembled WGS sequence"/>
</dbReference>
<sequence length="428" mass="45748">MVEFVFDTARSLTDLIFTGTLARHPGLKAVVPHCGGAAVAQLRRLYYDLAGQVARRVVRHRARPGAGHRLALPDHRQRPDPVPPPRPLRKPMPSEDPMQEEAVSQDAPSFPAQPPAPPDPARLPLPPHARPAPGVRLLRGAVYAVPDGSRPLETDLWLPEPADGPLPVVVFVHGGGWRTGLRDDPGPRFRHWLPGPFARLAGAGVAVVCPDYRLSGEARHPAQLDDLRALLVWLRDRAGELGLDPDRVVLWGESAGGHLAALTALTLGAAGAGAPTVTVRGCVTWYAPTDLTRLADDHPPGRFDPRDPASREALLLGAAPAAAPGPARDASPALRVTPAAPPFLLLHGTEDELVPCAQSDRLATALRAAGVPVEQVRVPGANHLWLGLAEEEVERVFARTAGFVTRHCARETDGQEDNPLGIRSSEEP</sequence>
<dbReference type="InterPro" id="IPR032466">
    <property type="entry name" value="Metal_Hydrolase"/>
</dbReference>
<feature type="domain" description="BD-FAE-like" evidence="3">
    <location>
        <begin position="155"/>
        <end position="366"/>
    </location>
</feature>
<feature type="compositionally biased region" description="Pro residues" evidence="2">
    <location>
        <begin position="111"/>
        <end position="130"/>
    </location>
</feature>
<dbReference type="GO" id="GO:0016787">
    <property type="term" value="F:hydrolase activity"/>
    <property type="evidence" value="ECO:0007669"/>
    <property type="project" value="UniProtKB-KW"/>
</dbReference>
<comment type="caution">
    <text evidence="4">The sequence shown here is derived from an EMBL/GenBank/DDBJ whole genome shotgun (WGS) entry which is preliminary data.</text>
</comment>
<keyword evidence="5" id="KW-1185">Reference proteome</keyword>
<proteinExistence type="predicted"/>
<organism evidence="4 5">
    <name type="scientific">Streptomyces eurythermus</name>
    <dbReference type="NCBI Taxonomy" id="42237"/>
    <lineage>
        <taxon>Bacteria</taxon>
        <taxon>Bacillati</taxon>
        <taxon>Actinomycetota</taxon>
        <taxon>Actinomycetes</taxon>
        <taxon>Kitasatosporales</taxon>
        <taxon>Streptomycetaceae</taxon>
        <taxon>Streptomyces</taxon>
    </lineage>
</organism>
<evidence type="ECO:0000313" key="4">
    <source>
        <dbReference type="EMBL" id="MFF9887238.1"/>
    </source>
</evidence>
<reference evidence="4 5" key="1">
    <citation type="submission" date="2024-10" db="EMBL/GenBank/DDBJ databases">
        <title>The Natural Products Discovery Center: Release of the First 8490 Sequenced Strains for Exploring Actinobacteria Biosynthetic Diversity.</title>
        <authorList>
            <person name="Kalkreuter E."/>
            <person name="Kautsar S.A."/>
            <person name="Yang D."/>
            <person name="Bader C.D."/>
            <person name="Teijaro C.N."/>
            <person name="Fluegel L."/>
            <person name="Davis C.M."/>
            <person name="Simpson J.R."/>
            <person name="Lauterbach L."/>
            <person name="Steele A.D."/>
            <person name="Gui C."/>
            <person name="Meng S."/>
            <person name="Li G."/>
            <person name="Viehrig K."/>
            <person name="Ye F."/>
            <person name="Su P."/>
            <person name="Kiefer A.F."/>
            <person name="Nichols A."/>
            <person name="Cepeda A.J."/>
            <person name="Yan W."/>
            <person name="Fan B."/>
            <person name="Jiang Y."/>
            <person name="Adhikari A."/>
            <person name="Zheng C.-J."/>
            <person name="Schuster L."/>
            <person name="Cowan T.M."/>
            <person name="Smanski M.J."/>
            <person name="Chevrette M.G."/>
            <person name="De Carvalho L.P.S."/>
            <person name="Shen B."/>
        </authorList>
    </citation>
    <scope>NUCLEOTIDE SEQUENCE [LARGE SCALE GENOMIC DNA]</scope>
    <source>
        <strain evidence="4 5">NPDC013366</strain>
    </source>
</reference>
<dbReference type="Gene3D" id="3.20.20.140">
    <property type="entry name" value="Metal-dependent hydrolases"/>
    <property type="match status" value="1"/>
</dbReference>
<gene>
    <name evidence="4" type="ORF">ACF1HC_37590</name>
</gene>
<dbReference type="RefSeq" id="WP_342450991.1">
    <property type="nucleotide sequence ID" value="NZ_JBFACJ010000005.1"/>
</dbReference>
<protein>
    <submittedName>
        <fullName evidence="4">Alpha/beta fold hydrolase</fullName>
    </submittedName>
</protein>
<feature type="region of interest" description="Disordered" evidence="2">
    <location>
        <begin position="62"/>
        <end position="131"/>
    </location>
</feature>
<accession>A0ABW6Z7V2</accession>
<name>A0ABW6Z7V2_9ACTN</name>
<dbReference type="InterPro" id="IPR050300">
    <property type="entry name" value="GDXG_lipolytic_enzyme"/>
</dbReference>
<dbReference type="Gene3D" id="3.40.50.1820">
    <property type="entry name" value="alpha/beta hydrolase"/>
    <property type="match status" value="1"/>
</dbReference>
<dbReference type="PANTHER" id="PTHR48081:SF13">
    <property type="entry name" value="ALPHA_BETA HYDROLASE"/>
    <property type="match status" value="1"/>
</dbReference>
<evidence type="ECO:0000313" key="5">
    <source>
        <dbReference type="Proteomes" id="UP001603418"/>
    </source>
</evidence>
<dbReference type="Pfam" id="PF20434">
    <property type="entry name" value="BD-FAE"/>
    <property type="match status" value="1"/>
</dbReference>
<dbReference type="SUPFAM" id="SSF53474">
    <property type="entry name" value="alpha/beta-Hydrolases"/>
    <property type="match status" value="1"/>
</dbReference>
<dbReference type="InterPro" id="IPR049492">
    <property type="entry name" value="BD-FAE-like_dom"/>
</dbReference>
<dbReference type="EMBL" id="JBICBM010000027">
    <property type="protein sequence ID" value="MFF9887238.1"/>
    <property type="molecule type" value="Genomic_DNA"/>
</dbReference>
<dbReference type="PANTHER" id="PTHR48081">
    <property type="entry name" value="AB HYDROLASE SUPERFAMILY PROTEIN C4A8.06C"/>
    <property type="match status" value="1"/>
</dbReference>
<evidence type="ECO:0000256" key="1">
    <source>
        <dbReference type="ARBA" id="ARBA00022801"/>
    </source>
</evidence>